<dbReference type="InterPro" id="IPR032675">
    <property type="entry name" value="LRR_dom_sf"/>
</dbReference>
<dbReference type="STRING" id="361077.A0A151Z4W4"/>
<name>A0A151Z4W4_TIELA</name>
<accession>A0A151Z4W4</accession>
<proteinExistence type="predicted"/>
<gene>
    <name evidence="1" type="ORF">DLAC_10546</name>
</gene>
<dbReference type="PANTHER" id="PTHR13318">
    <property type="entry name" value="PARTNER OF PAIRED, ISOFORM B-RELATED"/>
    <property type="match status" value="1"/>
</dbReference>
<dbReference type="SMART" id="SM00367">
    <property type="entry name" value="LRR_CC"/>
    <property type="match status" value="3"/>
</dbReference>
<comment type="caution">
    <text evidence="1">The sequence shown here is derived from an EMBL/GenBank/DDBJ whole genome shotgun (WGS) entry which is preliminary data.</text>
</comment>
<dbReference type="Proteomes" id="UP000076078">
    <property type="component" value="Unassembled WGS sequence"/>
</dbReference>
<protein>
    <submittedName>
        <fullName evidence="1">Uncharacterized protein</fullName>
    </submittedName>
</protein>
<dbReference type="GO" id="GO:0031146">
    <property type="term" value="P:SCF-dependent proteasomal ubiquitin-dependent protein catabolic process"/>
    <property type="evidence" value="ECO:0007669"/>
    <property type="project" value="TreeGrafter"/>
</dbReference>
<dbReference type="GO" id="GO:0019005">
    <property type="term" value="C:SCF ubiquitin ligase complex"/>
    <property type="evidence" value="ECO:0007669"/>
    <property type="project" value="TreeGrafter"/>
</dbReference>
<evidence type="ECO:0000313" key="2">
    <source>
        <dbReference type="Proteomes" id="UP000076078"/>
    </source>
</evidence>
<dbReference type="OrthoDB" id="550575at2759"/>
<organism evidence="1 2">
    <name type="scientific">Tieghemostelium lacteum</name>
    <name type="common">Slime mold</name>
    <name type="synonym">Dictyostelium lacteum</name>
    <dbReference type="NCBI Taxonomy" id="361077"/>
    <lineage>
        <taxon>Eukaryota</taxon>
        <taxon>Amoebozoa</taxon>
        <taxon>Evosea</taxon>
        <taxon>Eumycetozoa</taxon>
        <taxon>Dictyostelia</taxon>
        <taxon>Dictyosteliales</taxon>
        <taxon>Raperosteliaceae</taxon>
        <taxon>Tieghemostelium</taxon>
    </lineage>
</organism>
<dbReference type="AlphaFoldDB" id="A0A151Z4W4"/>
<evidence type="ECO:0000313" key="1">
    <source>
        <dbReference type="EMBL" id="KYQ88957.1"/>
    </source>
</evidence>
<dbReference type="InParanoid" id="A0A151Z4W4"/>
<dbReference type="InterPro" id="IPR006553">
    <property type="entry name" value="Leu-rich_rpt_Cys-con_subtyp"/>
</dbReference>
<keyword evidence="2" id="KW-1185">Reference proteome</keyword>
<dbReference type="Gene3D" id="3.80.10.10">
    <property type="entry name" value="Ribonuclease Inhibitor"/>
    <property type="match status" value="1"/>
</dbReference>
<sequence length="531" mass="61818">MIDSSKDIQHIFQNNTIRLVILNNLRGIHELVRLMFTSKLVKTLIEKSLKVMTVVVDPIKINPTAMKYLSNCFRLIINTLDEEFQDYFQYLENIDQLEIKKQKHWLSQDDFMHLSNSITQNIIMTAEDMNRYRDEMVSITKLLKSFTIEMVSKEFIEELVPSQITKITCIRRAQNYYGHNQKLITNLLTTTLFSNLTEISFQSNPYTIPIDATILENLSKSGKIEKVKLFDLGNITNEDIIHLSATCKHLYIVECPKVTDEIFKYLPVLETLKIGDCAGISGIGFQYLNQSTLKSVDISIGTYLSNINIEYVKYLKEIESVTTYISTKNVIGEYLQVFTEIKFNTFVNLEPLHFSYFKKIRVLKLPTSHSVYNDQCIQILYDNLYDPKSLKHLSIEGDITDKSMVYFKYLEKLEISYCATISSEEFKYLENLKYLSISRCMNITDDAFKYLQHCKSFKIRDMKITETAYTYMTNTVRLSVDEQFPLSALKHLKNLDRFKISVNRCIDDLDPDLLKMINHLNSNGIKAILKE</sequence>
<dbReference type="EMBL" id="LODT01000046">
    <property type="protein sequence ID" value="KYQ88957.1"/>
    <property type="molecule type" value="Genomic_DNA"/>
</dbReference>
<reference evidence="1 2" key="1">
    <citation type="submission" date="2015-12" db="EMBL/GenBank/DDBJ databases">
        <title>Dictyostelia acquired genes for synthesis and detection of signals that induce cell-type specialization by lateral gene transfer from prokaryotes.</title>
        <authorList>
            <person name="Gloeckner G."/>
            <person name="Schaap P."/>
        </authorList>
    </citation>
    <scope>NUCLEOTIDE SEQUENCE [LARGE SCALE GENOMIC DNA]</scope>
    <source>
        <strain evidence="1 2">TK</strain>
    </source>
</reference>
<dbReference type="SUPFAM" id="SSF52047">
    <property type="entry name" value="RNI-like"/>
    <property type="match status" value="1"/>
</dbReference>